<dbReference type="GO" id="GO:0003677">
    <property type="term" value="F:DNA binding"/>
    <property type="evidence" value="ECO:0007669"/>
    <property type="project" value="UniProtKB-KW"/>
</dbReference>
<dbReference type="InterPro" id="IPR010982">
    <property type="entry name" value="Lambda_DNA-bd_dom_sf"/>
</dbReference>
<feature type="domain" description="HTH cro/C1-type" evidence="4">
    <location>
        <begin position="12"/>
        <end position="66"/>
    </location>
</feature>
<dbReference type="GO" id="GO:0005829">
    <property type="term" value="C:cytosol"/>
    <property type="evidence" value="ECO:0007669"/>
    <property type="project" value="TreeGrafter"/>
</dbReference>
<dbReference type="InterPro" id="IPR001387">
    <property type="entry name" value="Cro/C1-type_HTH"/>
</dbReference>
<evidence type="ECO:0000313" key="6">
    <source>
        <dbReference type="Proteomes" id="UP000177090"/>
    </source>
</evidence>
<proteinExistence type="predicted"/>
<comment type="caution">
    <text evidence="5">The sequence shown here is derived from an EMBL/GenBank/DDBJ whole genome shotgun (WGS) entry which is preliminary data.</text>
</comment>
<dbReference type="GO" id="GO:0003700">
    <property type="term" value="F:DNA-binding transcription factor activity"/>
    <property type="evidence" value="ECO:0007669"/>
    <property type="project" value="TreeGrafter"/>
</dbReference>
<dbReference type="PANTHER" id="PTHR46797">
    <property type="entry name" value="HTH-TYPE TRANSCRIPTIONAL REGULATOR"/>
    <property type="match status" value="1"/>
</dbReference>
<dbReference type="STRING" id="1802440.A2569_02175"/>
<gene>
    <name evidence="5" type="ORF">A2569_02175</name>
</gene>
<dbReference type="InterPro" id="IPR050807">
    <property type="entry name" value="TransReg_Diox_bact_type"/>
</dbReference>
<evidence type="ECO:0000256" key="3">
    <source>
        <dbReference type="ARBA" id="ARBA00023163"/>
    </source>
</evidence>
<evidence type="ECO:0000256" key="2">
    <source>
        <dbReference type="ARBA" id="ARBA00023125"/>
    </source>
</evidence>
<name>A0A1G2QIX4_9BACT</name>
<accession>A0A1G2QIX4</accession>
<dbReference type="PROSITE" id="PS50943">
    <property type="entry name" value="HTH_CROC1"/>
    <property type="match status" value="1"/>
</dbReference>
<dbReference type="Gene3D" id="1.10.260.40">
    <property type="entry name" value="lambda repressor-like DNA-binding domains"/>
    <property type="match status" value="1"/>
</dbReference>
<keyword evidence="1" id="KW-0805">Transcription regulation</keyword>
<keyword evidence="3" id="KW-0804">Transcription</keyword>
<dbReference type="Pfam" id="PF01381">
    <property type="entry name" value="HTH_3"/>
    <property type="match status" value="1"/>
</dbReference>
<dbReference type="PANTHER" id="PTHR46797:SF23">
    <property type="entry name" value="HTH-TYPE TRANSCRIPTIONAL REGULATOR SUTR"/>
    <property type="match status" value="1"/>
</dbReference>
<evidence type="ECO:0000313" key="5">
    <source>
        <dbReference type="EMBL" id="OHA60560.1"/>
    </source>
</evidence>
<evidence type="ECO:0000259" key="4">
    <source>
        <dbReference type="PROSITE" id="PS50943"/>
    </source>
</evidence>
<dbReference type="SMART" id="SM00530">
    <property type="entry name" value="HTH_XRE"/>
    <property type="match status" value="1"/>
</dbReference>
<dbReference type="AlphaFoldDB" id="A0A1G2QIX4"/>
<reference evidence="5 6" key="1">
    <citation type="journal article" date="2016" name="Nat. Commun.">
        <title>Thousands of microbial genomes shed light on interconnected biogeochemical processes in an aquifer system.</title>
        <authorList>
            <person name="Anantharaman K."/>
            <person name="Brown C.T."/>
            <person name="Hug L.A."/>
            <person name="Sharon I."/>
            <person name="Castelle C.J."/>
            <person name="Probst A.J."/>
            <person name="Thomas B.C."/>
            <person name="Singh A."/>
            <person name="Wilkins M.J."/>
            <person name="Karaoz U."/>
            <person name="Brodie E.L."/>
            <person name="Williams K.H."/>
            <person name="Hubbard S.S."/>
            <person name="Banfield J.F."/>
        </authorList>
    </citation>
    <scope>NUCLEOTIDE SEQUENCE [LARGE SCALE GENOMIC DNA]</scope>
</reference>
<protein>
    <submittedName>
        <fullName evidence="5">Transcriptional regulator</fullName>
    </submittedName>
</protein>
<sequence length="68" mass="7565">MTDISAKFGKKVKEIRLKKQMSQADLAKVLGVHSTYISGIERGVRNMALKNIERLAKALAVPIEDLIK</sequence>
<dbReference type="Proteomes" id="UP000177090">
    <property type="component" value="Unassembled WGS sequence"/>
</dbReference>
<evidence type="ECO:0000256" key="1">
    <source>
        <dbReference type="ARBA" id="ARBA00023015"/>
    </source>
</evidence>
<dbReference type="EMBL" id="MHTL01000012">
    <property type="protein sequence ID" value="OHA60560.1"/>
    <property type="molecule type" value="Genomic_DNA"/>
</dbReference>
<organism evidence="5 6">
    <name type="scientific">Candidatus Vogelbacteria bacterium RIFOXYD1_FULL_51_18</name>
    <dbReference type="NCBI Taxonomy" id="1802440"/>
    <lineage>
        <taxon>Bacteria</taxon>
        <taxon>Candidatus Vogeliibacteriota</taxon>
    </lineage>
</organism>
<dbReference type="CDD" id="cd00093">
    <property type="entry name" value="HTH_XRE"/>
    <property type="match status" value="1"/>
</dbReference>
<keyword evidence="2" id="KW-0238">DNA-binding</keyword>
<dbReference type="SUPFAM" id="SSF47413">
    <property type="entry name" value="lambda repressor-like DNA-binding domains"/>
    <property type="match status" value="1"/>
</dbReference>